<dbReference type="Gene3D" id="3.40.50.720">
    <property type="entry name" value="NAD(P)-binding Rossmann-like Domain"/>
    <property type="match status" value="1"/>
</dbReference>
<organism evidence="1 2">
    <name type="scientific">Paenochrobactrum glaciei</name>
    <dbReference type="NCBI Taxonomy" id="486407"/>
    <lineage>
        <taxon>Bacteria</taxon>
        <taxon>Pseudomonadati</taxon>
        <taxon>Pseudomonadota</taxon>
        <taxon>Alphaproteobacteria</taxon>
        <taxon>Hyphomicrobiales</taxon>
        <taxon>Brucellaceae</taxon>
        <taxon>Paenochrobactrum</taxon>
    </lineage>
</organism>
<dbReference type="InterPro" id="IPR036291">
    <property type="entry name" value="NAD(P)-bd_dom_sf"/>
</dbReference>
<accession>A0ABP3RIB3</accession>
<dbReference type="Proteomes" id="UP001424441">
    <property type="component" value="Unassembled WGS sequence"/>
</dbReference>
<reference evidence="2" key="1">
    <citation type="journal article" date="2019" name="Int. J. Syst. Evol. Microbiol.">
        <title>The Global Catalogue of Microorganisms (GCM) 10K type strain sequencing project: providing services to taxonomists for standard genome sequencing and annotation.</title>
        <authorList>
            <consortium name="The Broad Institute Genomics Platform"/>
            <consortium name="The Broad Institute Genome Sequencing Center for Infectious Disease"/>
            <person name="Wu L."/>
            <person name="Ma J."/>
        </authorList>
    </citation>
    <scope>NUCLEOTIDE SEQUENCE [LARGE SCALE GENOMIC DNA]</scope>
    <source>
        <strain evidence="2">JCM 15115</strain>
    </source>
</reference>
<keyword evidence="2" id="KW-1185">Reference proteome</keyword>
<name>A0ABP3RIB3_9HYPH</name>
<dbReference type="RefSeq" id="WP_343806708.1">
    <property type="nucleotide sequence ID" value="NZ_BAAADE010000007.1"/>
</dbReference>
<comment type="caution">
    <text evidence="1">The sequence shown here is derived from an EMBL/GenBank/DDBJ whole genome shotgun (WGS) entry which is preliminary data.</text>
</comment>
<evidence type="ECO:0000313" key="2">
    <source>
        <dbReference type="Proteomes" id="UP001424441"/>
    </source>
</evidence>
<evidence type="ECO:0000313" key="1">
    <source>
        <dbReference type="EMBL" id="GAA0610913.1"/>
    </source>
</evidence>
<dbReference type="SUPFAM" id="SSF51735">
    <property type="entry name" value="NAD(P)-binding Rossmann-fold domains"/>
    <property type="match status" value="1"/>
</dbReference>
<dbReference type="InterPro" id="IPR002347">
    <property type="entry name" value="SDR_fam"/>
</dbReference>
<sequence>MKNPIVICGYGPGISQAVARRFGAAGHPVAIIARNAERLEAGAEALRKEGVTAKSFPADLTDSDARANAFADIRASLGPVGILHWNAFLPVNGDLLTSPVEDLRQSLELRLVSFIAAVQALFDDLKASGGTILATSGITALDRPEINKFAVDYAVMAITVAAQHKALGILVPTLASHGIHVAEVVINGFVKGTEGVGAFDQTGTIDPKDVAACFWDMFENRTQNSRIFGADIIAEEALRRNPQAHGGDYLRGAAEP</sequence>
<dbReference type="PANTHER" id="PTHR43431">
    <property type="entry name" value="OXIDOREDUCTASE, SHORT CHAIN DEHYDROGENASE/REDUCTASE FAMILY (AFU_ORTHOLOGUE AFUA_5G14000)"/>
    <property type="match status" value="1"/>
</dbReference>
<proteinExistence type="predicted"/>
<gene>
    <name evidence="1" type="ORF">GCM10008943_28120</name>
</gene>
<protein>
    <submittedName>
        <fullName evidence="1">SDR family NAD(P)-dependent oxidoreductase</fullName>
    </submittedName>
</protein>
<dbReference type="PANTHER" id="PTHR43431:SF7">
    <property type="entry name" value="OXIDOREDUCTASE, SHORT CHAIN DEHYDROGENASE_REDUCTASE FAMILY (AFU_ORTHOLOGUE AFUA_5G14000)"/>
    <property type="match status" value="1"/>
</dbReference>
<dbReference type="EMBL" id="BAAADE010000007">
    <property type="protein sequence ID" value="GAA0610913.1"/>
    <property type="molecule type" value="Genomic_DNA"/>
</dbReference>
<dbReference type="Pfam" id="PF00106">
    <property type="entry name" value="adh_short"/>
    <property type="match status" value="1"/>
</dbReference>